<feature type="transmembrane region" description="Helical" evidence="23">
    <location>
        <begin position="335"/>
        <end position="359"/>
    </location>
</feature>
<keyword evidence="8" id="KW-0133">Cell shape</keyword>
<sequence length="500" mass="53341">MDGRTESTRTRRTRRSGVPVASAGPAARVRGPAWLDGPMTSCHLVIGAAGLLLAIGLVMVFSASAIEAALDDQPAWRPGVDQLVFAGLGLVALLVAVRLPAGLMRRWSGMALVAVLVLLVAVLVPGVGVEYNGSRAWIDLGVTDFQPSELTKLVVALWGAHVLATRGRSLTLRTLLVPLLPVFVVISALLMLEPDFGAVVSLLLVVSGLLWAGGLPGRLWGLGIATAGTVGYLLVSSSEYRWERVTAFLHPFDDPTDTGFQAIRGFYALANGGLWGVGLGNSAMKWNLLPEAESDYIFAIIGEELGLLGCLVVVTLYAVLAFAGFRIANRSADRFVQLASVAITVWLVGQAAMNMGYVVGVLPVTGVTLPLVSAGGTSLVLTLFVVGILIRFARSEPEAIEHARSRDRGRLARWLLPVPAHAVDPVRPGRSRPTTRGEEPADGRLRGRSGERPPGRRPVEPRPVRRPAEARGAERRVPPPAARRPERVPARPADRPGRSR</sequence>
<keyword evidence="3" id="KW-1003">Cell membrane</keyword>
<evidence type="ECO:0000313" key="24">
    <source>
        <dbReference type="EMBL" id="SHH21641.1"/>
    </source>
</evidence>
<feature type="transmembrane region" description="Helical" evidence="23">
    <location>
        <begin position="196"/>
        <end position="212"/>
    </location>
</feature>
<gene>
    <name evidence="24" type="ORF">SAMN05444351_4318</name>
</gene>
<dbReference type="EC" id="2.4.99.28" evidence="19"/>
<keyword evidence="25" id="KW-1185">Reference proteome</keyword>
<proteinExistence type="inferred from homology"/>
<name>A0A1M5R632_9ACTN</name>
<evidence type="ECO:0000256" key="20">
    <source>
        <dbReference type="ARBA" id="ARBA00049902"/>
    </source>
</evidence>
<evidence type="ECO:0000256" key="6">
    <source>
        <dbReference type="ARBA" id="ARBA00022679"/>
    </source>
</evidence>
<evidence type="ECO:0000256" key="18">
    <source>
        <dbReference type="ARBA" id="ARBA00041418"/>
    </source>
</evidence>
<dbReference type="InterPro" id="IPR013437">
    <property type="entry name" value="FtsW"/>
</dbReference>
<feature type="transmembrane region" description="Helical" evidence="23">
    <location>
        <begin position="107"/>
        <end position="129"/>
    </location>
</feature>
<dbReference type="STRING" id="1070870.SAMN05444351_4318"/>
<dbReference type="GO" id="GO:0009252">
    <property type="term" value="P:peptidoglycan biosynthetic process"/>
    <property type="evidence" value="ECO:0007669"/>
    <property type="project" value="UniProtKB-KW"/>
</dbReference>
<dbReference type="EMBL" id="FQVX01000005">
    <property type="protein sequence ID" value="SHH21641.1"/>
    <property type="molecule type" value="Genomic_DNA"/>
</dbReference>
<dbReference type="GO" id="GO:0008955">
    <property type="term" value="F:peptidoglycan glycosyltransferase activity"/>
    <property type="evidence" value="ECO:0007669"/>
    <property type="project" value="UniProtKB-EC"/>
</dbReference>
<protein>
    <recommendedName>
        <fullName evidence="17">Probable peptidoglycan glycosyltransferase FtsW</fullName>
        <ecNumber evidence="19">2.4.99.28</ecNumber>
    </recommendedName>
    <alternativeName>
        <fullName evidence="18">Cell division protein FtsW</fullName>
    </alternativeName>
    <alternativeName>
        <fullName evidence="15">Cell wall polymerase</fullName>
    </alternativeName>
    <alternativeName>
        <fullName evidence="14">Peptidoglycan polymerase</fullName>
    </alternativeName>
</protein>
<organism evidence="24 25">
    <name type="scientific">Geodermatophilus nigrescens</name>
    <dbReference type="NCBI Taxonomy" id="1070870"/>
    <lineage>
        <taxon>Bacteria</taxon>
        <taxon>Bacillati</taxon>
        <taxon>Actinomycetota</taxon>
        <taxon>Actinomycetes</taxon>
        <taxon>Geodermatophilales</taxon>
        <taxon>Geodermatophilaceae</taxon>
        <taxon>Geodermatophilus</taxon>
    </lineage>
</organism>
<dbReference type="GO" id="GO:0071555">
    <property type="term" value="P:cell wall organization"/>
    <property type="evidence" value="ECO:0007669"/>
    <property type="project" value="UniProtKB-KW"/>
</dbReference>
<evidence type="ECO:0000256" key="5">
    <source>
        <dbReference type="ARBA" id="ARBA00022676"/>
    </source>
</evidence>
<keyword evidence="6" id="KW-0808">Transferase</keyword>
<evidence type="ECO:0000256" key="13">
    <source>
        <dbReference type="ARBA" id="ARBA00023316"/>
    </source>
</evidence>
<keyword evidence="5" id="KW-0328">Glycosyltransferase</keyword>
<keyword evidence="4 24" id="KW-0132">Cell division</keyword>
<dbReference type="GO" id="GO:0005886">
    <property type="term" value="C:plasma membrane"/>
    <property type="evidence" value="ECO:0007669"/>
    <property type="project" value="UniProtKB-SubCell"/>
</dbReference>
<feature type="region of interest" description="Disordered" evidence="22">
    <location>
        <begin position="423"/>
        <end position="500"/>
    </location>
</feature>
<feature type="transmembrane region" description="Helical" evidence="23">
    <location>
        <begin position="219"/>
        <end position="235"/>
    </location>
</feature>
<keyword evidence="11 23" id="KW-0472">Membrane</keyword>
<keyword evidence="13" id="KW-0961">Cell wall biogenesis/degradation</keyword>
<dbReference type="InterPro" id="IPR018365">
    <property type="entry name" value="Cell_cycle_FtsW-rel_CS"/>
</dbReference>
<dbReference type="GO" id="GO:0015648">
    <property type="term" value="F:lipid-linked peptidoglycan transporter activity"/>
    <property type="evidence" value="ECO:0007669"/>
    <property type="project" value="TreeGrafter"/>
</dbReference>
<feature type="transmembrane region" description="Helical" evidence="23">
    <location>
        <begin position="82"/>
        <end position="101"/>
    </location>
</feature>
<dbReference type="PANTHER" id="PTHR30474:SF2">
    <property type="entry name" value="PEPTIDOGLYCAN GLYCOSYLTRANSFERASE FTSW-RELATED"/>
    <property type="match status" value="1"/>
</dbReference>
<dbReference type="InterPro" id="IPR001182">
    <property type="entry name" value="FtsW/RodA"/>
</dbReference>
<comment type="similarity">
    <text evidence="16">Belongs to the SEDS family. FtsW subfamily.</text>
</comment>
<dbReference type="GO" id="GO:0051301">
    <property type="term" value="P:cell division"/>
    <property type="evidence" value="ECO:0007669"/>
    <property type="project" value="UniProtKB-KW"/>
</dbReference>
<feature type="transmembrane region" description="Helical" evidence="23">
    <location>
        <begin position="170"/>
        <end position="190"/>
    </location>
</feature>
<evidence type="ECO:0000256" key="10">
    <source>
        <dbReference type="ARBA" id="ARBA00022989"/>
    </source>
</evidence>
<dbReference type="Pfam" id="PF01098">
    <property type="entry name" value="FTSW_RODA_SPOVE"/>
    <property type="match status" value="1"/>
</dbReference>
<dbReference type="PANTHER" id="PTHR30474">
    <property type="entry name" value="CELL CYCLE PROTEIN"/>
    <property type="match status" value="1"/>
</dbReference>
<keyword evidence="7 23" id="KW-0812">Transmembrane</keyword>
<evidence type="ECO:0000256" key="16">
    <source>
        <dbReference type="ARBA" id="ARBA00038053"/>
    </source>
</evidence>
<keyword evidence="10 23" id="KW-1133">Transmembrane helix</keyword>
<dbReference type="PROSITE" id="PS00428">
    <property type="entry name" value="FTSW_RODA_SPOVE"/>
    <property type="match status" value="1"/>
</dbReference>
<feature type="region of interest" description="Disordered" evidence="22">
    <location>
        <begin position="1"/>
        <end position="24"/>
    </location>
</feature>
<evidence type="ECO:0000256" key="17">
    <source>
        <dbReference type="ARBA" id="ARBA00041185"/>
    </source>
</evidence>
<evidence type="ECO:0000256" key="23">
    <source>
        <dbReference type="SAM" id="Phobius"/>
    </source>
</evidence>
<comment type="function">
    <text evidence="21">Peptidoglycan polymerase that is essential for cell division.</text>
</comment>
<evidence type="ECO:0000256" key="19">
    <source>
        <dbReference type="ARBA" id="ARBA00044770"/>
    </source>
</evidence>
<feature type="transmembrane region" description="Helical" evidence="23">
    <location>
        <begin position="296"/>
        <end position="323"/>
    </location>
</feature>
<evidence type="ECO:0000256" key="2">
    <source>
        <dbReference type="ARBA" id="ARBA00004752"/>
    </source>
</evidence>
<evidence type="ECO:0000256" key="3">
    <source>
        <dbReference type="ARBA" id="ARBA00022475"/>
    </source>
</evidence>
<comment type="pathway">
    <text evidence="2">Cell wall biogenesis; peptidoglycan biosynthesis.</text>
</comment>
<keyword evidence="12" id="KW-0131">Cell cycle</keyword>
<keyword evidence="9" id="KW-0573">Peptidoglycan synthesis</keyword>
<evidence type="ECO:0000256" key="11">
    <source>
        <dbReference type="ARBA" id="ARBA00023136"/>
    </source>
</evidence>
<evidence type="ECO:0000256" key="9">
    <source>
        <dbReference type="ARBA" id="ARBA00022984"/>
    </source>
</evidence>
<evidence type="ECO:0000256" key="7">
    <source>
        <dbReference type="ARBA" id="ARBA00022692"/>
    </source>
</evidence>
<reference evidence="24 25" key="1">
    <citation type="submission" date="2016-11" db="EMBL/GenBank/DDBJ databases">
        <authorList>
            <person name="Jaros S."/>
            <person name="Januszkiewicz K."/>
            <person name="Wedrychowicz H."/>
        </authorList>
    </citation>
    <scope>NUCLEOTIDE SEQUENCE [LARGE SCALE GENOMIC DNA]</scope>
    <source>
        <strain evidence="24 25">DSM 45408</strain>
    </source>
</reference>
<feature type="transmembrane region" description="Helical" evidence="23">
    <location>
        <begin position="44"/>
        <end position="70"/>
    </location>
</feature>
<evidence type="ECO:0000256" key="8">
    <source>
        <dbReference type="ARBA" id="ARBA00022960"/>
    </source>
</evidence>
<comment type="catalytic activity">
    <reaction evidence="20">
        <text>[GlcNAc-(1-&gt;4)-Mur2Ac(oyl-L-Ala-gamma-D-Glu-L-Lys-D-Ala-D-Ala)](n)-di-trans,octa-cis-undecaprenyl diphosphate + beta-D-GlcNAc-(1-&gt;4)-Mur2Ac(oyl-L-Ala-gamma-D-Glu-L-Lys-D-Ala-D-Ala)-di-trans,octa-cis-undecaprenyl diphosphate = [GlcNAc-(1-&gt;4)-Mur2Ac(oyl-L-Ala-gamma-D-Glu-L-Lys-D-Ala-D-Ala)](n+1)-di-trans,octa-cis-undecaprenyl diphosphate + di-trans,octa-cis-undecaprenyl diphosphate + H(+)</text>
        <dbReference type="Rhea" id="RHEA:23708"/>
        <dbReference type="Rhea" id="RHEA-COMP:9602"/>
        <dbReference type="Rhea" id="RHEA-COMP:9603"/>
        <dbReference type="ChEBI" id="CHEBI:15378"/>
        <dbReference type="ChEBI" id="CHEBI:58405"/>
        <dbReference type="ChEBI" id="CHEBI:60033"/>
        <dbReference type="ChEBI" id="CHEBI:78435"/>
        <dbReference type="EC" id="2.4.99.28"/>
    </reaction>
</comment>
<dbReference type="NCBIfam" id="TIGR02614">
    <property type="entry name" value="ftsW"/>
    <property type="match status" value="1"/>
</dbReference>
<evidence type="ECO:0000313" key="25">
    <source>
        <dbReference type="Proteomes" id="UP000184471"/>
    </source>
</evidence>
<dbReference type="AlphaFoldDB" id="A0A1M5R632"/>
<evidence type="ECO:0000256" key="14">
    <source>
        <dbReference type="ARBA" id="ARBA00032370"/>
    </source>
</evidence>
<dbReference type="GO" id="GO:0008360">
    <property type="term" value="P:regulation of cell shape"/>
    <property type="evidence" value="ECO:0007669"/>
    <property type="project" value="UniProtKB-KW"/>
</dbReference>
<dbReference type="GO" id="GO:0032153">
    <property type="term" value="C:cell division site"/>
    <property type="evidence" value="ECO:0007669"/>
    <property type="project" value="TreeGrafter"/>
</dbReference>
<evidence type="ECO:0000256" key="15">
    <source>
        <dbReference type="ARBA" id="ARBA00033270"/>
    </source>
</evidence>
<evidence type="ECO:0000256" key="4">
    <source>
        <dbReference type="ARBA" id="ARBA00022618"/>
    </source>
</evidence>
<evidence type="ECO:0000256" key="21">
    <source>
        <dbReference type="ARBA" id="ARBA00049966"/>
    </source>
</evidence>
<comment type="subcellular location">
    <subcellularLocation>
        <location evidence="1">Cell membrane</location>
        <topology evidence="1">Multi-pass membrane protein</topology>
    </subcellularLocation>
</comment>
<dbReference type="Proteomes" id="UP000184471">
    <property type="component" value="Unassembled WGS sequence"/>
</dbReference>
<evidence type="ECO:0000256" key="1">
    <source>
        <dbReference type="ARBA" id="ARBA00004651"/>
    </source>
</evidence>
<feature type="compositionally biased region" description="Basic and acidic residues" evidence="22">
    <location>
        <begin position="435"/>
        <end position="500"/>
    </location>
</feature>
<dbReference type="RefSeq" id="WP_245794832.1">
    <property type="nucleotide sequence ID" value="NZ_FQVX01000005.1"/>
</dbReference>
<accession>A0A1M5R632</accession>
<evidence type="ECO:0000256" key="12">
    <source>
        <dbReference type="ARBA" id="ARBA00023306"/>
    </source>
</evidence>
<evidence type="ECO:0000256" key="22">
    <source>
        <dbReference type="SAM" id="MobiDB-lite"/>
    </source>
</evidence>
<feature type="transmembrane region" description="Helical" evidence="23">
    <location>
        <begin position="371"/>
        <end position="390"/>
    </location>
</feature>